<sequence length="182" mass="18917">MSATTAQAFDPDLRQRFLAGMSSAACTVNVVTTDGPAGRFGVTVSAMASVSADTPRPTLLVCVHERSAAARAIIANGVFCVNVLRDDQAHISDCFAGRWKTADGDKFSCADWTADATGAPRVVDPLVAFGCRLTAMQQVGTHHVLFGAVEDIFTAGEGAPLIYANRAYGRPARLAAPAAACA</sequence>
<dbReference type="PANTHER" id="PTHR30466">
    <property type="entry name" value="FLAVIN REDUCTASE"/>
    <property type="match status" value="1"/>
</dbReference>
<proteinExistence type="predicted"/>
<dbReference type="SUPFAM" id="SSF50475">
    <property type="entry name" value="FMN-binding split barrel"/>
    <property type="match status" value="1"/>
</dbReference>
<dbReference type="Gene3D" id="2.30.110.10">
    <property type="entry name" value="Electron Transport, Fmn-binding Protein, Chain A"/>
    <property type="match status" value="1"/>
</dbReference>
<dbReference type="InterPro" id="IPR050268">
    <property type="entry name" value="NADH-dep_flavin_reductase"/>
</dbReference>
<dbReference type="EC" id="1.5.1.-" evidence="3"/>
<dbReference type="RefSeq" id="WP_307272432.1">
    <property type="nucleotide sequence ID" value="NZ_JAUSVX010000004.1"/>
</dbReference>
<evidence type="ECO:0000313" key="4">
    <source>
        <dbReference type="Proteomes" id="UP001242480"/>
    </source>
</evidence>
<evidence type="ECO:0000256" key="1">
    <source>
        <dbReference type="ARBA" id="ARBA00023002"/>
    </source>
</evidence>
<protein>
    <submittedName>
        <fullName evidence="3">Flavin reductase</fullName>
        <ecNumber evidence="3">1.5.1.-</ecNumber>
    </submittedName>
</protein>
<evidence type="ECO:0000259" key="2">
    <source>
        <dbReference type="SMART" id="SM00903"/>
    </source>
</evidence>
<reference evidence="3 4" key="1">
    <citation type="submission" date="2023-07" db="EMBL/GenBank/DDBJ databases">
        <title>Genomic Encyclopedia of Type Strains, Phase IV (KMG-IV): sequencing the most valuable type-strain genomes for metagenomic binning, comparative biology and taxonomic classification.</title>
        <authorList>
            <person name="Goeker M."/>
        </authorList>
    </citation>
    <scope>NUCLEOTIDE SEQUENCE [LARGE SCALE GENOMIC DNA]</scope>
    <source>
        <strain evidence="3 4">DSM 19619</strain>
    </source>
</reference>
<feature type="domain" description="Flavin reductase like" evidence="2">
    <location>
        <begin position="21"/>
        <end position="170"/>
    </location>
</feature>
<dbReference type="EMBL" id="JAUSVX010000004">
    <property type="protein sequence ID" value="MDQ0469590.1"/>
    <property type="molecule type" value="Genomic_DNA"/>
</dbReference>
<dbReference type="SMART" id="SM00903">
    <property type="entry name" value="Flavin_Reduct"/>
    <property type="match status" value="1"/>
</dbReference>
<dbReference type="GO" id="GO:0016491">
    <property type="term" value="F:oxidoreductase activity"/>
    <property type="evidence" value="ECO:0007669"/>
    <property type="project" value="UniProtKB-KW"/>
</dbReference>
<dbReference type="InterPro" id="IPR002563">
    <property type="entry name" value="Flavin_Rdtase-like_dom"/>
</dbReference>
<comment type="caution">
    <text evidence="3">The sequence shown here is derived from an EMBL/GenBank/DDBJ whole genome shotgun (WGS) entry which is preliminary data.</text>
</comment>
<dbReference type="PANTHER" id="PTHR30466:SF1">
    <property type="entry name" value="FMN REDUCTASE (NADH) RUTF"/>
    <property type="match status" value="1"/>
</dbReference>
<keyword evidence="4" id="KW-1185">Reference proteome</keyword>
<evidence type="ECO:0000313" key="3">
    <source>
        <dbReference type="EMBL" id="MDQ0469590.1"/>
    </source>
</evidence>
<gene>
    <name evidence="3" type="ORF">QO011_002606</name>
</gene>
<dbReference type="Proteomes" id="UP001242480">
    <property type="component" value="Unassembled WGS sequence"/>
</dbReference>
<name>A0ABU0J7L7_9HYPH</name>
<dbReference type="InterPro" id="IPR012349">
    <property type="entry name" value="Split_barrel_FMN-bd"/>
</dbReference>
<accession>A0ABU0J7L7</accession>
<keyword evidence="1 3" id="KW-0560">Oxidoreductase</keyword>
<organism evidence="3 4">
    <name type="scientific">Labrys wisconsinensis</name>
    <dbReference type="NCBI Taxonomy" id="425677"/>
    <lineage>
        <taxon>Bacteria</taxon>
        <taxon>Pseudomonadati</taxon>
        <taxon>Pseudomonadota</taxon>
        <taxon>Alphaproteobacteria</taxon>
        <taxon>Hyphomicrobiales</taxon>
        <taxon>Xanthobacteraceae</taxon>
        <taxon>Labrys</taxon>
    </lineage>
</organism>
<dbReference type="Pfam" id="PF01613">
    <property type="entry name" value="Flavin_Reduct"/>
    <property type="match status" value="1"/>
</dbReference>